<keyword evidence="2" id="KW-1133">Transmembrane helix</keyword>
<reference evidence="3 4" key="1">
    <citation type="submission" date="2020-08" db="EMBL/GenBank/DDBJ databases">
        <title>Sequencing the genomes of 1000 actinobacteria strains.</title>
        <authorList>
            <person name="Klenk H.-P."/>
        </authorList>
    </citation>
    <scope>NUCLEOTIDE SEQUENCE [LARGE SCALE GENOMIC DNA]</scope>
    <source>
        <strain evidence="3 4">DSM 28238</strain>
    </source>
</reference>
<feature type="compositionally biased region" description="Acidic residues" evidence="1">
    <location>
        <begin position="197"/>
        <end position="219"/>
    </location>
</feature>
<organism evidence="3 4">
    <name type="scientific">Garicola koreensis</name>
    <dbReference type="NCBI Taxonomy" id="1262554"/>
    <lineage>
        <taxon>Bacteria</taxon>
        <taxon>Bacillati</taxon>
        <taxon>Actinomycetota</taxon>
        <taxon>Actinomycetes</taxon>
        <taxon>Micrococcales</taxon>
        <taxon>Micrococcaceae</taxon>
        <taxon>Garicola</taxon>
    </lineage>
</organism>
<evidence type="ECO:0000256" key="2">
    <source>
        <dbReference type="SAM" id="Phobius"/>
    </source>
</evidence>
<feature type="region of interest" description="Disordered" evidence="1">
    <location>
        <begin position="1"/>
        <end position="25"/>
    </location>
</feature>
<dbReference type="RefSeq" id="WP_183358808.1">
    <property type="nucleotide sequence ID" value="NZ_BAABKR010000001.1"/>
</dbReference>
<feature type="compositionally biased region" description="Basic residues" evidence="1">
    <location>
        <begin position="11"/>
        <end position="21"/>
    </location>
</feature>
<keyword evidence="2" id="KW-0472">Membrane</keyword>
<evidence type="ECO:0008006" key="5">
    <source>
        <dbReference type="Google" id="ProtNLM"/>
    </source>
</evidence>
<accession>A0A7W5XLN3</accession>
<evidence type="ECO:0000313" key="3">
    <source>
        <dbReference type="EMBL" id="MBB3668405.1"/>
    </source>
</evidence>
<evidence type="ECO:0000256" key="1">
    <source>
        <dbReference type="SAM" id="MobiDB-lite"/>
    </source>
</evidence>
<feature type="region of interest" description="Disordered" evidence="1">
    <location>
        <begin position="190"/>
        <end position="219"/>
    </location>
</feature>
<feature type="transmembrane region" description="Helical" evidence="2">
    <location>
        <begin position="37"/>
        <end position="57"/>
    </location>
</feature>
<protein>
    <recommendedName>
        <fullName evidence="5">Septum formation-related domain-containing protein</fullName>
    </recommendedName>
</protein>
<dbReference type="Proteomes" id="UP000547528">
    <property type="component" value="Unassembled WGS sequence"/>
</dbReference>
<dbReference type="AlphaFoldDB" id="A0A7W5XLN3"/>
<keyword evidence="4" id="KW-1185">Reference proteome</keyword>
<dbReference type="EMBL" id="JACIBT010000018">
    <property type="protein sequence ID" value="MBB3668405.1"/>
    <property type="molecule type" value="Genomic_DNA"/>
</dbReference>
<sequence length="219" mass="24393">MMPGAGPTPRAGKKPSSRRDRRVAAGDSSRRLNAVPFLIAAVLLAIITLGLLWLLVWSDDDAEVASWEWVEDPADGVHAREVPPDDWETGWCLSGYVDEETPADVVDCEQTYDRQIMLRRNISDGPYPGDAEVASTAQQWCDDDLEVNTETLAQVDHELEIQMWHPTETTWKSDYDRMVSCFLLHAEDSGLSGDFLPPDEDAEDTETEAESEPASEPDD</sequence>
<keyword evidence="2" id="KW-0812">Transmembrane</keyword>
<evidence type="ECO:0000313" key="4">
    <source>
        <dbReference type="Proteomes" id="UP000547528"/>
    </source>
</evidence>
<comment type="caution">
    <text evidence="3">The sequence shown here is derived from an EMBL/GenBank/DDBJ whole genome shotgun (WGS) entry which is preliminary data.</text>
</comment>
<name>A0A7W5XLN3_9MICC</name>
<gene>
    <name evidence="3" type="ORF">FHX47_002040</name>
</gene>
<proteinExistence type="predicted"/>